<feature type="domain" description="Tag1-like fifth Ig-like" evidence="5">
    <location>
        <begin position="739"/>
        <end position="850"/>
    </location>
</feature>
<dbReference type="InterPro" id="IPR046368">
    <property type="entry name" value="Tag1"/>
</dbReference>
<dbReference type="Pfam" id="PF26150">
    <property type="entry name" value="LEA-2_4"/>
    <property type="match status" value="1"/>
</dbReference>
<evidence type="ECO:0000313" key="7">
    <source>
        <dbReference type="Proteomes" id="UP000233524"/>
    </source>
</evidence>
<feature type="compositionally biased region" description="Polar residues" evidence="1">
    <location>
        <begin position="1"/>
        <end position="14"/>
    </location>
</feature>
<keyword evidence="2" id="KW-0472">Membrane</keyword>
<feature type="domain" description="Tag1-like fourth Ig-like" evidence="4">
    <location>
        <begin position="601"/>
        <end position="715"/>
    </location>
</feature>
<dbReference type="PANTHER" id="PTHR35895">
    <property type="entry name" value="CHROMOSOME 16, WHOLE GENOME SHOTGUN SEQUENCE"/>
    <property type="match status" value="1"/>
</dbReference>
<dbReference type="InterPro" id="IPR059066">
    <property type="entry name" value="Ig_Tag1-like_5th"/>
</dbReference>
<dbReference type="InterPro" id="IPR055011">
    <property type="entry name" value="Tag1_C"/>
</dbReference>
<name>A0A2N3NIG8_9PEZI</name>
<dbReference type="Pfam" id="PF22786">
    <property type="entry name" value="Tag1_C"/>
    <property type="match status" value="1"/>
</dbReference>
<keyword evidence="7" id="KW-1185">Reference proteome</keyword>
<dbReference type="GO" id="GO:0000329">
    <property type="term" value="C:fungal-type vacuole membrane"/>
    <property type="evidence" value="ECO:0007669"/>
    <property type="project" value="InterPro"/>
</dbReference>
<accession>A0A2N3NIG8</accession>
<feature type="compositionally biased region" description="Low complexity" evidence="1">
    <location>
        <begin position="66"/>
        <end position="76"/>
    </location>
</feature>
<dbReference type="EMBL" id="NLAX01000004">
    <property type="protein sequence ID" value="PKS12237.1"/>
    <property type="molecule type" value="Genomic_DNA"/>
</dbReference>
<proteinExistence type="predicted"/>
<evidence type="ECO:0000256" key="2">
    <source>
        <dbReference type="SAM" id="Phobius"/>
    </source>
</evidence>
<evidence type="ECO:0000256" key="1">
    <source>
        <dbReference type="SAM" id="MobiDB-lite"/>
    </source>
</evidence>
<comment type="caution">
    <text evidence="6">The sequence shown here is derived from an EMBL/GenBank/DDBJ whole genome shotgun (WGS) entry which is preliminary data.</text>
</comment>
<evidence type="ECO:0000313" key="6">
    <source>
        <dbReference type="EMBL" id="PKS12237.1"/>
    </source>
</evidence>
<sequence length="862" mass="92972">MASDGESSAPTRSSSPRKGKAKATEHDLNNDLSEATPLLTGSAPTTRYDGEQPADQDHAQLETTSRRSASRASSTRSLKSTAIGWPSIVSGVTLISITIAIMLVAFFVPAAVEEYAKQAAVLEPTNLSLESLTSTGVRARVQANFRLDGSRVQQDTSRRIGRVATWLVGSLGTEETRVAVYLPEYDNILLGTAILPPMAISVTDGRTTPIDIIAELTPGDTDGIRSVANQWLEGKLDRVRLLGKADVSLKTGVIPLGTHSVIESLIVEANKLPSLPAYNISRLSFSDIPASDPNKRAVGANVTITSYNQYPVELDVPELGFEVLVPNCVNSDPLIPVALAVTEPLSIHAKSEVSVNVHGAIEELPESLVRVCPESGSSPLDDFIRRYLDGKSAKLVVRGRKLPNSDTPDWIGEILSSIAVPVPFPGRSFDDLIKEFSLTDVDFQLPDPMADPDDEDEDPRVSGTVRVVAALPKELNIELNVSDLKATADVYYKKQRFGKLQIEDWQPANSTRLDDPASGEASLIINSRVEGVPLHITDSNVFTQVLQALIFGGKDVLLDIKALVDIKVETALGELVLNKVPTEGKIPVKHLPKGSLSQIHPSVGTVRVQKTTNSAIHIEARVNITNPAPYSATVPFFNINVIKDGTVIGEATIRNARVVPGKNENLLVSAIWEPTRGGEEGRKIGTDLISGYISGHNITIGAKTHRGSIPSAPAIGEALSKLNIEVLAPRLNLPSDDPEDKGRFIRDATFHIFSSTATFTLVSPFEYNTLLIEWVNATAYYNHTEPVGHIEYDESFAVPPGATKTPRLPVEWSVGSVGYDAVRKALGGTLKLDAKADVTVRLGQYRETVWYIGEGIGASIRP</sequence>
<evidence type="ECO:0000259" key="3">
    <source>
        <dbReference type="Pfam" id="PF22786"/>
    </source>
</evidence>
<protein>
    <recommendedName>
        <fullName evidence="8">Pre-rRNA processing protein</fullName>
    </recommendedName>
</protein>
<feature type="domain" description="Tag1 C-terminal" evidence="3">
    <location>
        <begin position="476"/>
        <end position="589"/>
    </location>
</feature>
<gene>
    <name evidence="6" type="ORF">jhhlp_001537</name>
</gene>
<dbReference type="Proteomes" id="UP000233524">
    <property type="component" value="Unassembled WGS sequence"/>
</dbReference>
<dbReference type="Pfam" id="PF26153">
    <property type="entry name" value="LEA-2L_5"/>
    <property type="match status" value="1"/>
</dbReference>
<dbReference type="InterPro" id="IPR059065">
    <property type="entry name" value="Ig_Tag1-like_4th"/>
</dbReference>
<feature type="transmembrane region" description="Helical" evidence="2">
    <location>
        <begin position="83"/>
        <end position="108"/>
    </location>
</feature>
<dbReference type="VEuPathDB" id="FungiDB:jhhlp_001537"/>
<evidence type="ECO:0000259" key="4">
    <source>
        <dbReference type="Pfam" id="PF26150"/>
    </source>
</evidence>
<dbReference type="SUPFAM" id="SSF117070">
    <property type="entry name" value="LEA14-like"/>
    <property type="match status" value="1"/>
</dbReference>
<reference evidence="6 7" key="1">
    <citation type="journal article" date="2017" name="G3 (Bethesda)">
        <title>First Draft Genome Sequence of the Pathogenic Fungus Lomentospora prolificans (Formerly Scedosporium prolificans).</title>
        <authorList>
            <person name="Luo R."/>
            <person name="Zimin A."/>
            <person name="Workman R."/>
            <person name="Fan Y."/>
            <person name="Pertea G."/>
            <person name="Grossman N."/>
            <person name="Wear M.P."/>
            <person name="Jia B."/>
            <person name="Miller H."/>
            <person name="Casadevall A."/>
            <person name="Timp W."/>
            <person name="Zhang S.X."/>
            <person name="Salzberg S.L."/>
        </authorList>
    </citation>
    <scope>NUCLEOTIDE SEQUENCE [LARGE SCALE GENOMIC DNA]</scope>
    <source>
        <strain evidence="6 7">JHH-5317</strain>
    </source>
</reference>
<feature type="region of interest" description="Disordered" evidence="1">
    <location>
        <begin position="1"/>
        <end position="76"/>
    </location>
</feature>
<evidence type="ECO:0008006" key="8">
    <source>
        <dbReference type="Google" id="ProtNLM"/>
    </source>
</evidence>
<dbReference type="PANTHER" id="PTHR35895:SF3">
    <property type="entry name" value="PRE-RRNA PROCESSING PROTEIN"/>
    <property type="match status" value="1"/>
</dbReference>
<keyword evidence="2" id="KW-1133">Transmembrane helix</keyword>
<organism evidence="6 7">
    <name type="scientific">Lomentospora prolificans</name>
    <dbReference type="NCBI Taxonomy" id="41688"/>
    <lineage>
        <taxon>Eukaryota</taxon>
        <taxon>Fungi</taxon>
        <taxon>Dikarya</taxon>
        <taxon>Ascomycota</taxon>
        <taxon>Pezizomycotina</taxon>
        <taxon>Sordariomycetes</taxon>
        <taxon>Hypocreomycetidae</taxon>
        <taxon>Microascales</taxon>
        <taxon>Microascaceae</taxon>
        <taxon>Lomentospora</taxon>
    </lineage>
</organism>
<keyword evidence="2" id="KW-0812">Transmembrane</keyword>
<dbReference type="Pfam" id="PF26174">
    <property type="entry name" value="LEA-2_1"/>
    <property type="match status" value="1"/>
</dbReference>
<dbReference type="InParanoid" id="A0A2N3NIG8"/>
<dbReference type="OrthoDB" id="5596576at2759"/>
<evidence type="ECO:0000259" key="5">
    <source>
        <dbReference type="Pfam" id="PF26153"/>
    </source>
</evidence>
<dbReference type="STRING" id="41688.A0A2N3NIG8"/>
<dbReference type="AlphaFoldDB" id="A0A2N3NIG8"/>